<feature type="transmembrane region" description="Helical" evidence="1">
    <location>
        <begin position="467"/>
        <end position="494"/>
    </location>
</feature>
<feature type="transmembrane region" description="Helical" evidence="1">
    <location>
        <begin position="876"/>
        <end position="896"/>
    </location>
</feature>
<dbReference type="Pfam" id="PF00873">
    <property type="entry name" value="ACR_tran"/>
    <property type="match status" value="1"/>
</dbReference>
<feature type="transmembrane region" description="Helical" evidence="1">
    <location>
        <begin position="522"/>
        <end position="540"/>
    </location>
</feature>
<dbReference type="InterPro" id="IPR001036">
    <property type="entry name" value="Acrflvin-R"/>
</dbReference>
<feature type="transmembrane region" description="Helical" evidence="1">
    <location>
        <begin position="944"/>
        <end position="965"/>
    </location>
</feature>
<name>A0A2T3NI56_9GAMM</name>
<evidence type="ECO:0000313" key="3">
    <source>
        <dbReference type="Proteomes" id="UP000241346"/>
    </source>
</evidence>
<keyword evidence="1" id="KW-1133">Transmembrane helix</keyword>
<proteinExistence type="predicted"/>
<dbReference type="PANTHER" id="PTHR32063:SF18">
    <property type="entry name" value="CATION EFFLUX SYSTEM PROTEIN"/>
    <property type="match status" value="1"/>
</dbReference>
<dbReference type="Gene3D" id="1.20.1640.10">
    <property type="entry name" value="Multidrug efflux transporter AcrB transmembrane domain"/>
    <property type="match status" value="2"/>
</dbReference>
<feature type="transmembrane region" description="Helical" evidence="1">
    <location>
        <begin position="12"/>
        <end position="29"/>
    </location>
</feature>
<dbReference type="EMBL" id="PYMB01000002">
    <property type="protein sequence ID" value="PSW14661.1"/>
    <property type="molecule type" value="Genomic_DNA"/>
</dbReference>
<dbReference type="PANTHER" id="PTHR32063">
    <property type="match status" value="1"/>
</dbReference>
<dbReference type="SUPFAM" id="SSF82693">
    <property type="entry name" value="Multidrug efflux transporter AcrB pore domain, PN1, PN2, PC1 and PC2 subdomains"/>
    <property type="match status" value="2"/>
</dbReference>
<dbReference type="OrthoDB" id="9757940at2"/>
<keyword evidence="1" id="KW-0812">Transmembrane</keyword>
<comment type="caution">
    <text evidence="2">The sequence shown here is derived from an EMBL/GenBank/DDBJ whole genome shotgun (WGS) entry which is preliminary data.</text>
</comment>
<organism evidence="2 3">
    <name type="scientific">Photobacterium rosenbergii</name>
    <dbReference type="NCBI Taxonomy" id="294936"/>
    <lineage>
        <taxon>Bacteria</taxon>
        <taxon>Pseudomonadati</taxon>
        <taxon>Pseudomonadota</taxon>
        <taxon>Gammaproteobacteria</taxon>
        <taxon>Vibrionales</taxon>
        <taxon>Vibrionaceae</taxon>
        <taxon>Photobacterium</taxon>
    </lineage>
</organism>
<dbReference type="InterPro" id="IPR027463">
    <property type="entry name" value="AcrB_DN_DC_subdom"/>
</dbReference>
<dbReference type="Proteomes" id="UP000241346">
    <property type="component" value="Unassembled WGS sequence"/>
</dbReference>
<feature type="transmembrane region" description="Helical" evidence="1">
    <location>
        <begin position="364"/>
        <end position="384"/>
    </location>
</feature>
<feature type="transmembrane region" description="Helical" evidence="1">
    <location>
        <begin position="971"/>
        <end position="992"/>
    </location>
</feature>
<evidence type="ECO:0000256" key="1">
    <source>
        <dbReference type="SAM" id="Phobius"/>
    </source>
</evidence>
<dbReference type="RefSeq" id="WP_107297901.1">
    <property type="nucleotide sequence ID" value="NZ_PYMB01000002.1"/>
</dbReference>
<feature type="transmembrane region" description="Helical" evidence="1">
    <location>
        <begin position="435"/>
        <end position="455"/>
    </location>
</feature>
<dbReference type="GO" id="GO:0042910">
    <property type="term" value="F:xenobiotic transmembrane transporter activity"/>
    <property type="evidence" value="ECO:0007669"/>
    <property type="project" value="TreeGrafter"/>
</dbReference>
<reference evidence="2 3" key="1">
    <citation type="submission" date="2018-03" db="EMBL/GenBank/DDBJ databases">
        <title>Whole genome sequencing of Histamine producing bacteria.</title>
        <authorList>
            <person name="Butler K."/>
        </authorList>
    </citation>
    <scope>NUCLEOTIDE SEQUENCE [LARGE SCALE GENOMIC DNA]</scope>
    <source>
        <strain evidence="2 3">DSM 19138</strain>
    </source>
</reference>
<dbReference type="Gene3D" id="3.30.2090.10">
    <property type="entry name" value="Multidrug efflux transporter AcrB TolC docking domain, DN and DC subdomains"/>
    <property type="match status" value="2"/>
</dbReference>
<feature type="transmembrane region" description="Helical" evidence="1">
    <location>
        <begin position="850"/>
        <end position="869"/>
    </location>
</feature>
<gene>
    <name evidence="2" type="ORF">C9J01_09590</name>
</gene>
<dbReference type="GO" id="GO:0005886">
    <property type="term" value="C:plasma membrane"/>
    <property type="evidence" value="ECO:0007669"/>
    <property type="project" value="TreeGrafter"/>
</dbReference>
<dbReference type="SUPFAM" id="SSF82866">
    <property type="entry name" value="Multidrug efflux transporter AcrB transmembrane domain"/>
    <property type="match status" value="2"/>
</dbReference>
<sequence>MNLAEFALRQRTFVMFFVVVSIIGGFLSYPRLGKLEDPTFTVKTALVLVAYPGASAKEVEEQVTDIVETRLQEMATLNRVRSLSRPGMSMVFVDLQESTNTKALPQEWDLLRRKVNDLSLELPATAQIRLVRDEFSEVYGMLFSIYGDDAEPYELREYAKDLQRRIKQVQGVKKVVPHGVQNRAVYIDLPAERLAQYGLSAIQVWDQINSQSETFYAGSFAAGEERIRIDQSSQFQTLYDVENVLIKGGFSSVGTGMLRLGDIADITMEYQDPATTMNRFNGVDAVTVAVSIVEGSNVIAMGDSINEVVDQFAKELPLGVKIGTVAFQPEEVDLSIKNFLVNLGESILIVVVVLWLFMGFKSAFIVGTSLFLTILFTFIFMYAYDIGLQRVSLGAFIIALGMLVDNAIVITDMFKAKVIKGIGRNEAAISSVKETAIPLLGATVIAIMGSSPILFSKTDMAEFTLSLFQVMAASLLFSWFVAMLITPLLCWFLIYPDHKQGKKEAVAYKQVVTFAVENPWKVLSGVVPVIVAAVLLIPNVQMNFMPLSDRSLVFLDYWLPNGSRIEQTAADMKIIEAWLSEQEEVESTATFVGESAPRFSMTIEPEPQDAAYGQIVINTTDYEAVDRLIDKGDRWMKAEFPQAEPRFRNLKMATQDKYSIEARFSGPDPKVLHELANQAKAIFKQNPSIKYVRDDWRQRSKVIKPVINQERAREAGITHMDIAFALSRASVGTPLGQMHIGDEGIPIFLRGEERNLSYLESLPVRSLLGAHSVPLGQVVDGFEVSHEESMVWRRNRLKTITAQAGVVSGRTPSDVRKEIAAQIEGIELPPGYFFEWGGEFYDEHKSVTDIFNQLPKALFVMVVIIVAMFNGFKQPMIIFATIPLAATGSALSLIVFDEAYGFTALIGAISLSGMIIKNGIVLMDQIELERSQGKSLDEAIIDSTLNRTMAISMGALTTVLGMIPLLTDTLFSPMAATIIGGLVLATVLSLILMPAMYRILFKDEPLDNAQLDDKLEVSDENA</sequence>
<dbReference type="SUPFAM" id="SSF82714">
    <property type="entry name" value="Multidrug efflux transporter AcrB TolC docking domain, DN and DC subdomains"/>
    <property type="match status" value="2"/>
</dbReference>
<evidence type="ECO:0000313" key="2">
    <source>
        <dbReference type="EMBL" id="PSW14661.1"/>
    </source>
</evidence>
<keyword evidence="1" id="KW-0472">Membrane</keyword>
<feature type="transmembrane region" description="Helical" evidence="1">
    <location>
        <begin position="339"/>
        <end position="357"/>
    </location>
</feature>
<dbReference type="PRINTS" id="PR00702">
    <property type="entry name" value="ACRIFLAVINRP"/>
</dbReference>
<dbReference type="Gene3D" id="3.30.70.1440">
    <property type="entry name" value="Multidrug efflux transporter AcrB pore domain"/>
    <property type="match status" value="1"/>
</dbReference>
<protein>
    <submittedName>
        <fullName evidence="2">Transporter</fullName>
    </submittedName>
</protein>
<dbReference type="Gene3D" id="3.30.70.1430">
    <property type="entry name" value="Multidrug efflux transporter AcrB pore domain"/>
    <property type="match status" value="2"/>
</dbReference>
<dbReference type="AlphaFoldDB" id="A0A2T3NI56"/>
<feature type="transmembrane region" description="Helical" evidence="1">
    <location>
        <begin position="390"/>
        <end position="414"/>
    </location>
</feature>
<accession>A0A2T3NI56</accession>
<feature type="transmembrane region" description="Helical" evidence="1">
    <location>
        <begin position="902"/>
        <end position="923"/>
    </location>
</feature>
<dbReference type="Gene3D" id="3.30.70.1320">
    <property type="entry name" value="Multidrug efflux transporter AcrB pore domain like"/>
    <property type="match status" value="1"/>
</dbReference>